<protein>
    <submittedName>
        <fullName evidence="1">Uncharacterized protein</fullName>
    </submittedName>
</protein>
<accession>A0ACC5XWB9</accession>
<sequence length="185" mass="20188">MNVTTAVHTDLGRRPCTGFIYNTSTADSGIYYCSVTHSVISYMGNGSTVIITERHPRPIITLYVPDVSVGPSVSLQCVVMGVVPSEVSVSWVIGESEMTGWMEWGWTNTNDSAVEYTRAHISIPSENWMEAQNVECVVEVDSRRVSKSLKQGSSQVCSWLLYLGSVVILAFITVIVTAVSGKCNI</sequence>
<evidence type="ECO:0000313" key="2">
    <source>
        <dbReference type="Proteomes" id="UP000829447"/>
    </source>
</evidence>
<evidence type="ECO:0000313" key="1">
    <source>
        <dbReference type="EMBL" id="MCI4395329.1"/>
    </source>
</evidence>
<dbReference type="EMBL" id="CM040482">
    <property type="protein sequence ID" value="MCI4395329.1"/>
    <property type="molecule type" value="Genomic_DNA"/>
</dbReference>
<organism evidence="1 2">
    <name type="scientific">Pangasianodon gigas</name>
    <name type="common">Mekong giant catfish</name>
    <name type="synonym">Pangasius gigas</name>
    <dbReference type="NCBI Taxonomy" id="30993"/>
    <lineage>
        <taxon>Eukaryota</taxon>
        <taxon>Metazoa</taxon>
        <taxon>Chordata</taxon>
        <taxon>Craniata</taxon>
        <taxon>Vertebrata</taxon>
        <taxon>Euteleostomi</taxon>
        <taxon>Actinopterygii</taxon>
        <taxon>Neopterygii</taxon>
        <taxon>Teleostei</taxon>
        <taxon>Ostariophysi</taxon>
        <taxon>Siluriformes</taxon>
        <taxon>Pangasiidae</taxon>
        <taxon>Pangasianodon</taxon>
    </lineage>
</organism>
<dbReference type="Proteomes" id="UP000829447">
    <property type="component" value="Linkage Group LG29"/>
</dbReference>
<gene>
    <name evidence="1" type="ORF">PGIGA_G00179000</name>
</gene>
<name>A0ACC5XWB9_PANGG</name>
<proteinExistence type="predicted"/>
<comment type="caution">
    <text evidence="1">The sequence shown here is derived from an EMBL/GenBank/DDBJ whole genome shotgun (WGS) entry which is preliminary data.</text>
</comment>
<reference evidence="1 2" key="1">
    <citation type="journal article" date="2022" name="bioRxiv">
        <title>An ancient truncated duplication of the anti-Mullerian hormone receptor type 2 gene is a potential conserved master sex determinant in the Pangasiidae catfish family.</title>
        <authorList>
            <person name="Wen M."/>
            <person name="Pan Q."/>
            <person name="Jouanno E."/>
            <person name="Montfort J."/>
            <person name="Zahm M."/>
            <person name="Cabau C."/>
            <person name="Klopp C."/>
            <person name="Iampietro C."/>
            <person name="Roques C."/>
            <person name="Bouchez O."/>
            <person name="Castinel A."/>
            <person name="Donnadieu C."/>
            <person name="Parrinello H."/>
            <person name="Poncet C."/>
            <person name="Belmonte E."/>
            <person name="Gautier V."/>
            <person name="Avarre J.-C."/>
            <person name="Dugue R."/>
            <person name="Gustiano R."/>
            <person name="Ha T.T.T."/>
            <person name="Campet M."/>
            <person name="Sriphairoj K."/>
            <person name="Ribolli J."/>
            <person name="de Almeida F.L."/>
            <person name="Desvignes T."/>
            <person name="Postlethwait J.H."/>
            <person name="Bucao C.F."/>
            <person name="Robinson-Rechavi M."/>
            <person name="Bobe J."/>
            <person name="Herpin A."/>
            <person name="Guiguen Y."/>
        </authorList>
    </citation>
    <scope>NUCLEOTIDE SEQUENCE [LARGE SCALE GENOMIC DNA]</scope>
    <source>
        <strain evidence="1">YG-Dec2019</strain>
    </source>
</reference>
<keyword evidence="2" id="KW-1185">Reference proteome</keyword>